<evidence type="ECO:0000313" key="3">
    <source>
        <dbReference type="Proteomes" id="UP001642409"/>
    </source>
</evidence>
<dbReference type="EMBL" id="CAXDID020000028">
    <property type="protein sequence ID" value="CAL5992453.1"/>
    <property type="molecule type" value="Genomic_DNA"/>
</dbReference>
<organism evidence="2 3">
    <name type="scientific">Hexamita inflata</name>
    <dbReference type="NCBI Taxonomy" id="28002"/>
    <lineage>
        <taxon>Eukaryota</taxon>
        <taxon>Metamonada</taxon>
        <taxon>Diplomonadida</taxon>
        <taxon>Hexamitidae</taxon>
        <taxon>Hexamitinae</taxon>
        <taxon>Hexamita</taxon>
    </lineage>
</organism>
<proteinExistence type="predicted"/>
<protein>
    <submittedName>
        <fullName evidence="2">SANT/Myb_domain</fullName>
    </submittedName>
</protein>
<dbReference type="InterPro" id="IPR009057">
    <property type="entry name" value="Homeodomain-like_sf"/>
</dbReference>
<dbReference type="SMART" id="SM00717">
    <property type="entry name" value="SANT"/>
    <property type="match status" value="1"/>
</dbReference>
<feature type="domain" description="SANT" evidence="1">
    <location>
        <begin position="1"/>
        <end position="49"/>
    </location>
</feature>
<keyword evidence="3" id="KW-1185">Reference proteome</keyword>
<dbReference type="InterPro" id="IPR017884">
    <property type="entry name" value="SANT_dom"/>
</dbReference>
<sequence>MPLWTEEENKQYLKLLHMYGKDFYQISLSMDKSYSQVRSHFYNIQNKSDRLKNTKPSKAKDIQFIVYDSID</sequence>
<dbReference type="SUPFAM" id="SSF46689">
    <property type="entry name" value="Homeodomain-like"/>
    <property type="match status" value="1"/>
</dbReference>
<dbReference type="Pfam" id="PF00249">
    <property type="entry name" value="Myb_DNA-binding"/>
    <property type="match status" value="1"/>
</dbReference>
<evidence type="ECO:0000259" key="1">
    <source>
        <dbReference type="PROSITE" id="PS51293"/>
    </source>
</evidence>
<accession>A0ABP1HEC4</accession>
<dbReference type="Gene3D" id="1.10.10.60">
    <property type="entry name" value="Homeodomain-like"/>
    <property type="match status" value="1"/>
</dbReference>
<comment type="caution">
    <text evidence="2">The sequence shown here is derived from an EMBL/GenBank/DDBJ whole genome shotgun (WGS) entry which is preliminary data.</text>
</comment>
<dbReference type="CDD" id="cd00167">
    <property type="entry name" value="SANT"/>
    <property type="match status" value="1"/>
</dbReference>
<name>A0ABP1HEC4_9EUKA</name>
<dbReference type="PROSITE" id="PS51293">
    <property type="entry name" value="SANT"/>
    <property type="match status" value="1"/>
</dbReference>
<gene>
    <name evidence="2" type="ORF">HINF_LOCUS12593</name>
</gene>
<dbReference type="InterPro" id="IPR001005">
    <property type="entry name" value="SANT/Myb"/>
</dbReference>
<reference evidence="2 3" key="1">
    <citation type="submission" date="2024-07" db="EMBL/GenBank/DDBJ databases">
        <authorList>
            <person name="Akdeniz Z."/>
        </authorList>
    </citation>
    <scope>NUCLEOTIDE SEQUENCE [LARGE SCALE GENOMIC DNA]</scope>
</reference>
<dbReference type="Proteomes" id="UP001642409">
    <property type="component" value="Unassembled WGS sequence"/>
</dbReference>
<evidence type="ECO:0000313" key="2">
    <source>
        <dbReference type="EMBL" id="CAL5992453.1"/>
    </source>
</evidence>